<dbReference type="Pfam" id="PF00691">
    <property type="entry name" value="OmpA"/>
    <property type="match status" value="1"/>
</dbReference>
<name>A0A4R9GJ89_9LEPT</name>
<organism evidence="4 5">
    <name type="scientific">Leptospira fletcheri</name>
    <dbReference type="NCBI Taxonomy" id="2484981"/>
    <lineage>
        <taxon>Bacteria</taxon>
        <taxon>Pseudomonadati</taxon>
        <taxon>Spirochaetota</taxon>
        <taxon>Spirochaetia</taxon>
        <taxon>Leptospirales</taxon>
        <taxon>Leptospiraceae</taxon>
        <taxon>Leptospira</taxon>
    </lineage>
</organism>
<keyword evidence="1" id="KW-0472">Membrane</keyword>
<keyword evidence="5" id="KW-1185">Reference proteome</keyword>
<dbReference type="InterPro" id="IPR036737">
    <property type="entry name" value="OmpA-like_sf"/>
</dbReference>
<comment type="caution">
    <text evidence="4">The sequence shown here is derived from an EMBL/GenBank/DDBJ whole genome shotgun (WGS) entry which is preliminary data.</text>
</comment>
<dbReference type="PANTHER" id="PTHR30329:SF21">
    <property type="entry name" value="LIPOPROTEIN YIAD-RELATED"/>
    <property type="match status" value="1"/>
</dbReference>
<accession>A0A4R9GJ89</accession>
<dbReference type="InterPro" id="IPR006665">
    <property type="entry name" value="OmpA-like"/>
</dbReference>
<gene>
    <name evidence="4" type="ORF">EHO60_00030</name>
</gene>
<evidence type="ECO:0000256" key="2">
    <source>
        <dbReference type="SAM" id="Coils"/>
    </source>
</evidence>
<dbReference type="Proteomes" id="UP000298458">
    <property type="component" value="Unassembled WGS sequence"/>
</dbReference>
<dbReference type="PROSITE" id="PS51123">
    <property type="entry name" value="OMPA_2"/>
    <property type="match status" value="1"/>
</dbReference>
<dbReference type="OrthoDB" id="9815217at2"/>
<keyword evidence="2" id="KW-0175">Coiled coil</keyword>
<feature type="domain" description="OmpA-like" evidence="3">
    <location>
        <begin position="219"/>
        <end position="341"/>
    </location>
</feature>
<evidence type="ECO:0000256" key="1">
    <source>
        <dbReference type="PROSITE-ProRule" id="PRU00473"/>
    </source>
</evidence>
<dbReference type="InterPro" id="IPR050330">
    <property type="entry name" value="Bact_OuterMem_StrucFunc"/>
</dbReference>
<dbReference type="AlphaFoldDB" id="A0A4R9GJ89"/>
<dbReference type="PANTHER" id="PTHR30329">
    <property type="entry name" value="STATOR ELEMENT OF FLAGELLAR MOTOR COMPLEX"/>
    <property type="match status" value="1"/>
</dbReference>
<dbReference type="SUPFAM" id="SSF161270">
    <property type="entry name" value="PspA lactotransferrin-binding region"/>
    <property type="match status" value="1"/>
</dbReference>
<dbReference type="SUPFAM" id="SSF103088">
    <property type="entry name" value="OmpA-like"/>
    <property type="match status" value="1"/>
</dbReference>
<evidence type="ECO:0000259" key="3">
    <source>
        <dbReference type="PROSITE" id="PS51123"/>
    </source>
</evidence>
<reference evidence="4" key="1">
    <citation type="journal article" date="2019" name="PLoS Negl. Trop. Dis.">
        <title>Revisiting the worldwide diversity of Leptospira species in the environment.</title>
        <authorList>
            <person name="Vincent A.T."/>
            <person name="Schiettekatte O."/>
            <person name="Bourhy P."/>
            <person name="Veyrier F.J."/>
            <person name="Picardeau M."/>
        </authorList>
    </citation>
    <scope>NUCLEOTIDE SEQUENCE [LARGE SCALE GENOMIC DNA]</scope>
    <source>
        <strain evidence="4">SSW15</strain>
    </source>
</reference>
<dbReference type="RefSeq" id="WP_135766125.1">
    <property type="nucleotide sequence ID" value="NZ_RQET01000001.1"/>
</dbReference>
<sequence>MKISGAKSIFLWILLLASVFPARADVIYYPWEYNKLYNEKVAVELELDSLKTRYRNESENSKKEKITLESRIQSLEEQLANEKSFRETDKNQHAEQIKNLENQIAVLKAKSSNKEKELLDENAKQSKKYQDLISELKSSLEQEKRDCIKKTEDLKKDYETKIASLEARIASLNDEIAKLKDLSENQKNENDRLKKQADELEEKLKGEISKGQIRVKRFAGRLIINVDDQISFDSGSADLKKQILPALDKVKEILSNYPGNIITVEGHTDNVPIRTKKFQDNWQLSTERALSVLRFLLDDKKLDARNFSAAGYGEFAPLVSNDTPENKALNRRVDIVVVPRK</sequence>
<dbReference type="Gene3D" id="3.30.1330.60">
    <property type="entry name" value="OmpA-like domain"/>
    <property type="match status" value="1"/>
</dbReference>
<dbReference type="GO" id="GO:0016020">
    <property type="term" value="C:membrane"/>
    <property type="evidence" value="ECO:0007669"/>
    <property type="project" value="UniProtKB-UniRule"/>
</dbReference>
<protein>
    <submittedName>
        <fullName evidence="4">Endoflagellar motor protein</fullName>
    </submittedName>
</protein>
<evidence type="ECO:0000313" key="4">
    <source>
        <dbReference type="EMBL" id="TGK13784.1"/>
    </source>
</evidence>
<feature type="coiled-coil region" evidence="2">
    <location>
        <begin position="33"/>
        <end position="210"/>
    </location>
</feature>
<dbReference type="EMBL" id="RQET01000001">
    <property type="protein sequence ID" value="TGK13784.1"/>
    <property type="molecule type" value="Genomic_DNA"/>
</dbReference>
<evidence type="ECO:0000313" key="5">
    <source>
        <dbReference type="Proteomes" id="UP000298458"/>
    </source>
</evidence>
<proteinExistence type="predicted"/>
<keyword evidence="4" id="KW-0282">Flagellum</keyword>
<dbReference type="CDD" id="cd07185">
    <property type="entry name" value="OmpA_C-like"/>
    <property type="match status" value="1"/>
</dbReference>
<keyword evidence="4" id="KW-0966">Cell projection</keyword>
<keyword evidence="4" id="KW-0969">Cilium</keyword>